<evidence type="ECO:0000256" key="2">
    <source>
        <dbReference type="SAM" id="MobiDB-lite"/>
    </source>
</evidence>
<organism evidence="3 4">
    <name type="scientific">Trichomonas vaginalis (strain ATCC PRA-98 / G3)</name>
    <dbReference type="NCBI Taxonomy" id="412133"/>
    <lineage>
        <taxon>Eukaryota</taxon>
        <taxon>Metamonada</taxon>
        <taxon>Parabasalia</taxon>
        <taxon>Trichomonadida</taxon>
        <taxon>Trichomonadidae</taxon>
        <taxon>Trichomonas</taxon>
    </lineage>
</organism>
<evidence type="ECO:0000313" key="3">
    <source>
        <dbReference type="EMBL" id="EAY06545.1"/>
    </source>
</evidence>
<gene>
    <name evidence="3" type="ORF">TVAG_358350</name>
</gene>
<keyword evidence="4" id="KW-1185">Reference proteome</keyword>
<feature type="region of interest" description="Disordered" evidence="2">
    <location>
        <begin position="1576"/>
        <end position="1614"/>
    </location>
</feature>
<evidence type="ECO:0000313" key="4">
    <source>
        <dbReference type="Proteomes" id="UP000001542"/>
    </source>
</evidence>
<dbReference type="STRING" id="5722.A2ELE3"/>
<dbReference type="PANTHER" id="PTHR33487:SF1">
    <property type="entry name" value="CILIA- AND FLAGELLA-ASSOCIATED PROTEIN 54"/>
    <property type="match status" value="1"/>
</dbReference>
<reference evidence="3" key="2">
    <citation type="journal article" date="2007" name="Science">
        <title>Draft genome sequence of the sexually transmitted pathogen Trichomonas vaginalis.</title>
        <authorList>
            <person name="Carlton J.M."/>
            <person name="Hirt R.P."/>
            <person name="Silva J.C."/>
            <person name="Delcher A.L."/>
            <person name="Schatz M."/>
            <person name="Zhao Q."/>
            <person name="Wortman J.R."/>
            <person name="Bidwell S.L."/>
            <person name="Alsmark U.C.M."/>
            <person name="Besteiro S."/>
            <person name="Sicheritz-Ponten T."/>
            <person name="Noel C.J."/>
            <person name="Dacks J.B."/>
            <person name="Foster P.G."/>
            <person name="Simillion C."/>
            <person name="Van de Peer Y."/>
            <person name="Miranda-Saavedra D."/>
            <person name="Barton G.J."/>
            <person name="Westrop G.D."/>
            <person name="Mueller S."/>
            <person name="Dessi D."/>
            <person name="Fiori P.L."/>
            <person name="Ren Q."/>
            <person name="Paulsen I."/>
            <person name="Zhang H."/>
            <person name="Bastida-Corcuera F.D."/>
            <person name="Simoes-Barbosa A."/>
            <person name="Brown M.T."/>
            <person name="Hayes R.D."/>
            <person name="Mukherjee M."/>
            <person name="Okumura C.Y."/>
            <person name="Schneider R."/>
            <person name="Smith A.J."/>
            <person name="Vanacova S."/>
            <person name="Villalvazo M."/>
            <person name="Haas B.J."/>
            <person name="Pertea M."/>
            <person name="Feldblyum T.V."/>
            <person name="Utterback T.R."/>
            <person name="Shu C.L."/>
            <person name="Osoegawa K."/>
            <person name="de Jong P.J."/>
            <person name="Hrdy I."/>
            <person name="Horvathova L."/>
            <person name="Zubacova Z."/>
            <person name="Dolezal P."/>
            <person name="Malik S.B."/>
            <person name="Logsdon J.M. Jr."/>
            <person name="Henze K."/>
            <person name="Gupta A."/>
            <person name="Wang C.C."/>
            <person name="Dunne R.L."/>
            <person name="Upcroft J.A."/>
            <person name="Upcroft P."/>
            <person name="White O."/>
            <person name="Salzberg S.L."/>
            <person name="Tang P."/>
            <person name="Chiu C.-H."/>
            <person name="Lee Y.-S."/>
            <person name="Embley T.M."/>
            <person name="Coombs G.H."/>
            <person name="Mottram J.C."/>
            <person name="Tachezy J."/>
            <person name="Fraser-Liggett C.M."/>
            <person name="Johnson P.J."/>
        </authorList>
    </citation>
    <scope>NUCLEOTIDE SEQUENCE [LARGE SCALE GENOMIC DNA]</scope>
    <source>
        <strain evidence="3">G3</strain>
    </source>
</reference>
<feature type="compositionally biased region" description="Low complexity" evidence="2">
    <location>
        <begin position="1580"/>
        <end position="1593"/>
    </location>
</feature>
<name>A2ELE3_TRIV3</name>
<dbReference type="PANTHER" id="PTHR33487">
    <property type="entry name" value="CILIA- AND FLAGELLA-ASSOCIATED PROTEIN 54"/>
    <property type="match status" value="1"/>
</dbReference>
<feature type="coiled-coil region" evidence="1">
    <location>
        <begin position="464"/>
        <end position="491"/>
    </location>
</feature>
<accession>A2ELE3</accession>
<dbReference type="OrthoDB" id="10484647at2759"/>
<dbReference type="EMBL" id="DS113421">
    <property type="protein sequence ID" value="EAY06545.1"/>
    <property type="molecule type" value="Genomic_DNA"/>
</dbReference>
<feature type="region of interest" description="Disordered" evidence="2">
    <location>
        <begin position="199"/>
        <end position="225"/>
    </location>
</feature>
<protein>
    <submittedName>
        <fullName evidence="3">Uncharacterized protein</fullName>
    </submittedName>
</protein>
<feature type="compositionally biased region" description="Low complexity" evidence="2">
    <location>
        <begin position="2115"/>
        <end position="2129"/>
    </location>
</feature>
<dbReference type="Proteomes" id="UP000001542">
    <property type="component" value="Unassembled WGS sequence"/>
</dbReference>
<keyword evidence="1" id="KW-0175">Coiled coil</keyword>
<feature type="region of interest" description="Disordered" evidence="2">
    <location>
        <begin position="2096"/>
        <end position="2129"/>
    </location>
</feature>
<dbReference type="GO" id="GO:0060271">
    <property type="term" value="P:cilium assembly"/>
    <property type="evidence" value="ECO:0000318"/>
    <property type="project" value="GO_Central"/>
</dbReference>
<dbReference type="KEGG" id="tva:4764422"/>
<evidence type="ECO:0000256" key="1">
    <source>
        <dbReference type="SAM" id="Coils"/>
    </source>
</evidence>
<feature type="compositionally biased region" description="Basic residues" evidence="2">
    <location>
        <begin position="967"/>
        <end position="986"/>
    </location>
</feature>
<feature type="compositionally biased region" description="Polar residues" evidence="2">
    <location>
        <begin position="2099"/>
        <end position="2110"/>
    </location>
</feature>
<feature type="region of interest" description="Disordered" evidence="2">
    <location>
        <begin position="1054"/>
        <end position="1082"/>
    </location>
</feature>
<proteinExistence type="predicted"/>
<dbReference type="VEuPathDB" id="TrichDB:TVAG_358350"/>
<sequence>MSEEIDAAMKKVTASQSLIQNILSYDPQMIFSDTFERIMQQLNALEELYNQVISNPKNYWCAYNIVVEIIGILEKLVFTGYSDQILEYTLSINHSISTNIIFRTSRFIPFRMQIFYLICSIMSNTLNSRDKDAENFVNTFKTELTQLMQLEQSNTNGLSETITTCNDDTIVLKDLFDACFNSISIMLVHFTTSSDIDYEKPGSNQKAKQRGKKAVKEDPGVQELPPLPSQRTVEMVINAFESPISKQDYLNKYSSIVQAWVNPACNLEPTLLHRLLFAFIRSGNFNDTENLSKALPNDDIVALAQYISQNNWMEVSYTLCKISNEVIASDYQFFHEIAMRLWNIFASKKIQDPLVLRGVLRVLFIIPHPCPMHVSLAALHLCAHLESLDLYAECIEVARKVLDVLLNFRDIFATRKFDCVITPTESIPTKPADKSYILFENWLECLHVDLLSVWISSTLRFGLINDTDKQAQKYEKDIQDKKDEYAKTKQLYGILDNKQKQHFDEAINRPFKPPSYSKTAEEDLLTKFKNNFAVKALIYIQMSFFRPQKAEEFLEKARQSLIELEGITYKLNSPVIFANRTQIALVCTNKYCQNAKTVAVFGKEVVGNTGLTTSNIHLQGCGVKQDKVETFLISKLKPNTLYTFAFGGYNSHNELIDVLSEPFYVSTCHTLSVELIWSYIAAAAYKSHDLVSFDVALTYLIQCFAEIAVQSEDNMFYQYMNPFNRFILKSNIISQPAPLIRSFASVLLMSARLFAAKPLHATAFQHLSLILAQILNNPDLILTGSREILATLQPLIGKSFHVKWVIQPLLLIVNALKNNKPTRNEEEHQQILSCASYCLDAAFVKLYQERQISQYILSTVLELPTNSHWRQSFIMFAAQHQLTESNVVNEQVLPIYAAEIFRQSPEKSFDELFNKFKLDPLFPAAAVYLITMAHTAGMNNQGANWSKQTLEYIKSLVHEQDDQKTPVKGKAKGAKPVIKKKTPVKGKAKDQGKQNTEEALQNQMATKIQNCWTKYHTRQKKNQKFFECNQHRAALLMLSAMCQLELDETMKHARPAPLDNSGKITPKHSLQRKSSRYGHSRRPSMDAATFEAEFNYDAANNFLQTIIQTIVISERSKRFDIQRTATEMLRVFLSTVQYKSPIFKNISSKMVTFSNVLVSYLPLDERWAQSIVFDVFMFLLNDSKTKALVGHMQTACAKEQSMGKMLWMIDGEEMPEDLQKIQASLQRRDPAENAFYTANDLLCKLTTEDPNAFHFDNKQQALKNVLDIAINLQHKQKLSMSVSLLTRLGFYSKKHFDDATALKRWQDALECHFRLVRAHEKVDQILQNETEDSFYQKHSWAGCLSIFVLSSYIAMYSDRQIALPLCKLASFSLGSLFANETTHPKKQIDFATYEPPEIVQGVDIFSELDPNQPLLECCPAQNISGAITYLLSAMQSYELYFEMFKPIAFARHFFRFIIREPNILARVRLIGALNCCTFGFVSSAVQILNDVITNFGQPHNTIEFTLTPPNVKRYQYDQTEGPSFQANSECIKYLTIPQTFNNVSQIFGAQIGLQFILCVTRLLRVLSNSQNPIVENQDNASTATTPTAKQTTSRAKHRKSASHHKKDELSSSMSMTGLSEISDSLLKLAETLLTGLIAKEFGQDQLTIKYELLLELARVKMSMWMWESAMSIAKNLENPLKEVSNDFLTFDCSNVLDKSMNLVCGLEDMRTRIIAECAFNLHDASIADQYGSPYIKSLVLIQKAEFESAAKLLLNISMTKPITAFYREHVLSCAQLVQLFCFDKNLVETVLGNLQPQQRQIYSPIPLAAQIFQTVEYFYISELAMKESKNLYLADTHLLVRLQYLYANANIKFKGNENSLEILEKAAQTMSSICPYPSHGLSFLISSTASRIKMQDFISQNPTAVQFWNRQVEGDSLKNVTLPSFSAVQVDQMAEKMRQMFATHPDCVVHPASQQVILDLVLLVGLSQGDNARNEKTLSTLMVAHAVKTSRRFIQSLVAECQDTVATNCPQLLQNDNKDQTQRGLAAAYYSHVCSLDQPLFDCTLIEARTSLFFRCFEEQCAVFKSLGQPPDNNQETNYVVGQWYKVDSRAMKVENSDEGMTNATHTARTGMTPGTITSGTSRATTATGARNKSSQISGIYYYFLGAVTLDEEHKGSGIRIIPTVIVAQASEISELNTEMSDVGLTLQEVGHMEKVVGAVEVPQKEVPEKISRKKSSVKLLKSTSFLHSATSSTTNLSNALTPLRNQVEVATKSALSKWNVAVHKLEALLTKSAKLVTQMTTKGGRFRGEVKANSLSNNSATALSHLLSLQFGICEKDENLASFLMTISPMAPAKKADPSSLPSLKN</sequence>
<dbReference type="VEuPathDB" id="TrichDB:TVAGG3_0274590"/>
<feature type="region of interest" description="Disordered" evidence="2">
    <location>
        <begin position="961"/>
        <end position="994"/>
    </location>
</feature>
<dbReference type="RefSeq" id="XP_001318768.1">
    <property type="nucleotide sequence ID" value="XM_001318733.1"/>
</dbReference>
<reference evidence="3" key="1">
    <citation type="submission" date="2006-10" db="EMBL/GenBank/DDBJ databases">
        <authorList>
            <person name="Amadeo P."/>
            <person name="Zhao Q."/>
            <person name="Wortman J."/>
            <person name="Fraser-Liggett C."/>
            <person name="Carlton J."/>
        </authorList>
    </citation>
    <scope>NUCLEOTIDE SEQUENCE</scope>
    <source>
        <strain evidence="3">G3</strain>
    </source>
</reference>
<feature type="compositionally biased region" description="Basic residues" evidence="2">
    <location>
        <begin position="1065"/>
        <end position="1082"/>
    </location>
</feature>
<dbReference type="InParanoid" id="A2ELE3"/>
<feature type="compositionally biased region" description="Basic residues" evidence="2">
    <location>
        <begin position="1594"/>
        <end position="1604"/>
    </location>
</feature>